<dbReference type="InterPro" id="IPR001841">
    <property type="entry name" value="Znf_RING"/>
</dbReference>
<dbReference type="Pfam" id="PF01485">
    <property type="entry name" value="IBR"/>
    <property type="match status" value="1"/>
</dbReference>
<dbReference type="GO" id="GO:0008270">
    <property type="term" value="F:zinc ion binding"/>
    <property type="evidence" value="ECO:0007669"/>
    <property type="project" value="UniProtKB-KW"/>
</dbReference>
<dbReference type="SMART" id="SM00647">
    <property type="entry name" value="IBR"/>
    <property type="match status" value="1"/>
</dbReference>
<protein>
    <recommendedName>
        <fullName evidence="3">RBR-type E3 ubiquitin transferase</fullName>
        <ecNumber evidence="3">2.3.2.31</ecNumber>
    </recommendedName>
</protein>
<feature type="compositionally biased region" description="Basic residues" evidence="11">
    <location>
        <begin position="21"/>
        <end position="43"/>
    </location>
</feature>
<dbReference type="PANTHER" id="PTHR11685">
    <property type="entry name" value="RBR FAMILY RING FINGER AND IBR DOMAIN-CONTAINING"/>
    <property type="match status" value="1"/>
</dbReference>
<feature type="compositionally biased region" description="Basic and acidic residues" evidence="11">
    <location>
        <begin position="48"/>
        <end position="59"/>
    </location>
</feature>
<dbReference type="PROSITE" id="PS50089">
    <property type="entry name" value="ZF_RING_2"/>
    <property type="match status" value="1"/>
</dbReference>
<evidence type="ECO:0000313" key="15">
    <source>
        <dbReference type="Proteomes" id="UP000286045"/>
    </source>
</evidence>
<dbReference type="CDD" id="cd20335">
    <property type="entry name" value="BRcat_RBR"/>
    <property type="match status" value="1"/>
</dbReference>
<keyword evidence="4" id="KW-0808">Transferase</keyword>
<dbReference type="Pfam" id="PF22605">
    <property type="entry name" value="IBR_2"/>
    <property type="match status" value="1"/>
</dbReference>
<dbReference type="InterPro" id="IPR044066">
    <property type="entry name" value="TRIAD_supradom"/>
</dbReference>
<evidence type="ECO:0000256" key="4">
    <source>
        <dbReference type="ARBA" id="ARBA00022679"/>
    </source>
</evidence>
<dbReference type="Proteomes" id="UP000286045">
    <property type="component" value="Unassembled WGS sequence"/>
</dbReference>
<evidence type="ECO:0000256" key="7">
    <source>
        <dbReference type="ARBA" id="ARBA00022771"/>
    </source>
</evidence>
<feature type="domain" description="RING-type" evidence="12">
    <location>
        <begin position="340"/>
        <end position="394"/>
    </location>
</feature>
<accession>A0A439D8G1</accession>
<dbReference type="STRING" id="363999.A0A439D8G1"/>
<evidence type="ECO:0000313" key="14">
    <source>
        <dbReference type="EMBL" id="RWA10676.1"/>
    </source>
</evidence>
<dbReference type="PROSITE" id="PS51873">
    <property type="entry name" value="TRIAD"/>
    <property type="match status" value="1"/>
</dbReference>
<evidence type="ECO:0000256" key="8">
    <source>
        <dbReference type="ARBA" id="ARBA00022786"/>
    </source>
</evidence>
<comment type="caution">
    <text evidence="14">The sequence shown here is derived from an EMBL/GenBank/DDBJ whole genome shotgun (WGS) entry which is preliminary data.</text>
</comment>
<dbReference type="GO" id="GO:0061630">
    <property type="term" value="F:ubiquitin protein ligase activity"/>
    <property type="evidence" value="ECO:0007669"/>
    <property type="project" value="UniProtKB-EC"/>
</dbReference>
<evidence type="ECO:0000256" key="11">
    <source>
        <dbReference type="SAM" id="MobiDB-lite"/>
    </source>
</evidence>
<dbReference type="Gene3D" id="1.20.120.1750">
    <property type="match status" value="1"/>
</dbReference>
<gene>
    <name evidence="14" type="ORF">EKO27_g4422</name>
</gene>
<feature type="region of interest" description="Disordered" evidence="11">
    <location>
        <begin position="1"/>
        <end position="62"/>
    </location>
</feature>
<dbReference type="InterPro" id="IPR054694">
    <property type="entry name" value="Parkin-like_IBR"/>
</dbReference>
<dbReference type="InterPro" id="IPR002867">
    <property type="entry name" value="IBR_dom"/>
</dbReference>
<evidence type="ECO:0000259" key="12">
    <source>
        <dbReference type="PROSITE" id="PS50089"/>
    </source>
</evidence>
<keyword evidence="6" id="KW-0677">Repeat</keyword>
<dbReference type="EC" id="2.3.2.31" evidence="3"/>
<dbReference type="AlphaFoldDB" id="A0A439D8G1"/>
<dbReference type="GO" id="GO:0016567">
    <property type="term" value="P:protein ubiquitination"/>
    <property type="evidence" value="ECO:0007669"/>
    <property type="project" value="InterPro"/>
</dbReference>
<dbReference type="SUPFAM" id="SSF57850">
    <property type="entry name" value="RING/U-box"/>
    <property type="match status" value="3"/>
</dbReference>
<organism evidence="14 15">
    <name type="scientific">Xylaria grammica</name>
    <dbReference type="NCBI Taxonomy" id="363999"/>
    <lineage>
        <taxon>Eukaryota</taxon>
        <taxon>Fungi</taxon>
        <taxon>Dikarya</taxon>
        <taxon>Ascomycota</taxon>
        <taxon>Pezizomycotina</taxon>
        <taxon>Sordariomycetes</taxon>
        <taxon>Xylariomycetidae</taxon>
        <taxon>Xylariales</taxon>
        <taxon>Xylariaceae</taxon>
        <taxon>Xylaria</taxon>
    </lineage>
</organism>
<name>A0A439D8G1_9PEZI</name>
<evidence type="ECO:0000256" key="10">
    <source>
        <dbReference type="PROSITE-ProRule" id="PRU00175"/>
    </source>
</evidence>
<evidence type="ECO:0000256" key="5">
    <source>
        <dbReference type="ARBA" id="ARBA00022723"/>
    </source>
</evidence>
<keyword evidence="5" id="KW-0479">Metal-binding</keyword>
<keyword evidence="9" id="KW-0862">Zinc</keyword>
<evidence type="ECO:0000256" key="9">
    <source>
        <dbReference type="ARBA" id="ARBA00022833"/>
    </source>
</evidence>
<evidence type="ECO:0000256" key="2">
    <source>
        <dbReference type="ARBA" id="ARBA00004906"/>
    </source>
</evidence>
<comment type="pathway">
    <text evidence="2">Protein modification; protein ubiquitination.</text>
</comment>
<comment type="catalytic activity">
    <reaction evidence="1">
        <text>[E2 ubiquitin-conjugating enzyme]-S-ubiquitinyl-L-cysteine + [acceptor protein]-L-lysine = [E2 ubiquitin-conjugating enzyme]-L-cysteine + [acceptor protein]-N(6)-ubiquitinyl-L-lysine.</text>
        <dbReference type="EC" id="2.3.2.31"/>
    </reaction>
</comment>
<feature type="domain" description="RING-type" evidence="13">
    <location>
        <begin position="336"/>
        <end position="562"/>
    </location>
</feature>
<evidence type="ECO:0000256" key="3">
    <source>
        <dbReference type="ARBA" id="ARBA00012251"/>
    </source>
</evidence>
<keyword evidence="8" id="KW-0833">Ubl conjugation pathway</keyword>
<keyword evidence="15" id="KW-1185">Reference proteome</keyword>
<dbReference type="Gene3D" id="3.30.40.10">
    <property type="entry name" value="Zinc/RING finger domain, C3HC4 (zinc finger)"/>
    <property type="match status" value="1"/>
</dbReference>
<dbReference type="InterPro" id="IPR013083">
    <property type="entry name" value="Znf_RING/FYVE/PHD"/>
</dbReference>
<keyword evidence="7 10" id="KW-0863">Zinc-finger</keyword>
<sequence length="692" mass="79713">MFSRRRTHASPSYHQQQEHQQHHHRHHHHHNHHHHHPHSHRRSSSPYKRPETPDEDSPRDQLPGRIQIELLDVDAPVTGRNRIKIGARKTTSNLLHVVSFLKHRFDGGAQNISPDDYIEFFSDQEQLYGNDIPEDISVLWYRVVNPQDDGSFEVKWRASYPLAQLSQFQLREIAQDIESGATLGQLRHKVASALAASSPPDRHSRILIEPDQVLIEAVGGFRPGPLQGDNWEFTPGDFFVFYGCNERYVLHRPGLDYDGVVTGHCLKTWLKFRILTTICRPAGHLDGIRTDDVTLFHHHRPVRDRAQFRPGRSFEFELSRNTENTFVQAEAWLLPPTETCSICADDKRVSEMPSRERITEDCEHEATACKECISQWITSSMETVAWDRLKCPECPEMLSFQDVAAFATRDVFNRYDKLATKAVLEGIKDFRWCLNPNCDAGQIYQPGCEKAKCHACKRVSCAHHDVPWHSGETCEQYDRRTRKQRKSYKLSEKHVKETTKPCPGCKKNVNKYSGCDHITFVNLTQEQGVCGFEWCWLCFAPYTKDGGGFLRCKHAAECRYQRAPPFWEGRRALLPFIGLGARRPPPGARPFPIPIRQPEEAPLAMAEPEPEPEPELELELELELEPEPELGRPRQNRPQSPELRPPDFPPDLLDFLFDREPLAGGPRPRRHGMPFLNEALLFDLAQLMERAR</sequence>
<feature type="region of interest" description="Disordered" evidence="11">
    <location>
        <begin position="624"/>
        <end position="672"/>
    </location>
</feature>
<evidence type="ECO:0000256" key="1">
    <source>
        <dbReference type="ARBA" id="ARBA00001798"/>
    </source>
</evidence>
<evidence type="ECO:0000259" key="13">
    <source>
        <dbReference type="PROSITE" id="PS51873"/>
    </source>
</evidence>
<proteinExistence type="predicted"/>
<evidence type="ECO:0000256" key="6">
    <source>
        <dbReference type="ARBA" id="ARBA00022737"/>
    </source>
</evidence>
<dbReference type="InterPro" id="IPR031127">
    <property type="entry name" value="E3_UB_ligase_RBR"/>
</dbReference>
<reference evidence="14 15" key="1">
    <citation type="submission" date="2018-12" db="EMBL/GenBank/DDBJ databases">
        <title>Draft genome sequence of Xylaria grammica IHI A82.</title>
        <authorList>
            <person name="Buettner E."/>
            <person name="Kellner H."/>
        </authorList>
    </citation>
    <scope>NUCLEOTIDE SEQUENCE [LARGE SCALE GENOMIC DNA]</scope>
    <source>
        <strain evidence="14 15">IHI A82</strain>
    </source>
</reference>
<dbReference type="EMBL" id="RYZI01000105">
    <property type="protein sequence ID" value="RWA10676.1"/>
    <property type="molecule type" value="Genomic_DNA"/>
</dbReference>